<protein>
    <submittedName>
        <fullName evidence="1">Uncharacterized protein</fullName>
    </submittedName>
</protein>
<reference evidence="1" key="1">
    <citation type="submission" date="2018-05" db="EMBL/GenBank/DDBJ databases">
        <title>Draft genome of Mucuna pruriens seed.</title>
        <authorList>
            <person name="Nnadi N.E."/>
            <person name="Vos R."/>
            <person name="Hasami M.H."/>
            <person name="Devisetty U.K."/>
            <person name="Aguiy J.C."/>
        </authorList>
    </citation>
    <scope>NUCLEOTIDE SEQUENCE [LARGE SCALE GENOMIC DNA]</scope>
    <source>
        <strain evidence="1">JCA_2017</strain>
    </source>
</reference>
<dbReference type="Proteomes" id="UP000257109">
    <property type="component" value="Unassembled WGS sequence"/>
</dbReference>
<name>A0A371GUV7_MUCPR</name>
<keyword evidence="2" id="KW-1185">Reference proteome</keyword>
<proteinExistence type="predicted"/>
<dbReference type="AlphaFoldDB" id="A0A371GUV7"/>
<dbReference type="EMBL" id="QJKJ01004395">
    <property type="protein sequence ID" value="RDX94325.1"/>
    <property type="molecule type" value="Genomic_DNA"/>
</dbReference>
<gene>
    <name evidence="1" type="ORF">CR513_23307</name>
</gene>
<comment type="caution">
    <text evidence="1">The sequence shown here is derived from an EMBL/GenBank/DDBJ whole genome shotgun (WGS) entry which is preliminary data.</text>
</comment>
<sequence>MSLMGIGKRFHIGRYKPAEFRPTTTTALQCLTESRILFYKHNYLRTRPFKLGCTVCSTSVLQSWRIRRNGCSTSNLHLLANHKMVKELSQVIVLEVVCKVYTECKETSRNSSRNVPTIATEKLQVIHFDVCGPMQIETPRGNKYFISFIIDLTKKI</sequence>
<organism evidence="1 2">
    <name type="scientific">Mucuna pruriens</name>
    <name type="common">Velvet bean</name>
    <name type="synonym">Dolichos pruriens</name>
    <dbReference type="NCBI Taxonomy" id="157652"/>
    <lineage>
        <taxon>Eukaryota</taxon>
        <taxon>Viridiplantae</taxon>
        <taxon>Streptophyta</taxon>
        <taxon>Embryophyta</taxon>
        <taxon>Tracheophyta</taxon>
        <taxon>Spermatophyta</taxon>
        <taxon>Magnoliopsida</taxon>
        <taxon>eudicotyledons</taxon>
        <taxon>Gunneridae</taxon>
        <taxon>Pentapetalae</taxon>
        <taxon>rosids</taxon>
        <taxon>fabids</taxon>
        <taxon>Fabales</taxon>
        <taxon>Fabaceae</taxon>
        <taxon>Papilionoideae</taxon>
        <taxon>50 kb inversion clade</taxon>
        <taxon>NPAAA clade</taxon>
        <taxon>indigoferoid/millettioid clade</taxon>
        <taxon>Phaseoleae</taxon>
        <taxon>Mucuna</taxon>
    </lineage>
</organism>
<evidence type="ECO:0000313" key="1">
    <source>
        <dbReference type="EMBL" id="RDX94325.1"/>
    </source>
</evidence>
<feature type="non-terminal residue" evidence="1">
    <location>
        <position position="1"/>
    </location>
</feature>
<evidence type="ECO:0000313" key="2">
    <source>
        <dbReference type="Proteomes" id="UP000257109"/>
    </source>
</evidence>
<accession>A0A371GUV7</accession>